<dbReference type="OMA" id="GFYDPMR"/>
<keyword evidence="15" id="KW-1185">Reference proteome</keyword>
<evidence type="ECO:0000256" key="9">
    <source>
        <dbReference type="ARBA" id="ARBA00023136"/>
    </source>
</evidence>
<evidence type="ECO:0000256" key="10">
    <source>
        <dbReference type="PROSITE-ProRule" id="PRU00282"/>
    </source>
</evidence>
<proteinExistence type="inferred from homology"/>
<dbReference type="GO" id="GO:0034658">
    <property type="term" value="F:isopropylmalate transmembrane transporter activity"/>
    <property type="evidence" value="ECO:0007669"/>
    <property type="project" value="EnsemblFungi"/>
</dbReference>
<keyword evidence="4 10" id="KW-0812">Transmembrane</keyword>
<dbReference type="Pfam" id="PF00153">
    <property type="entry name" value="Mito_carr"/>
    <property type="match status" value="3"/>
</dbReference>
<evidence type="ECO:0000256" key="2">
    <source>
        <dbReference type="ARBA" id="ARBA00006375"/>
    </source>
</evidence>
<dbReference type="PANTHER" id="PTHR45928">
    <property type="entry name" value="RE38146P"/>
    <property type="match status" value="1"/>
</dbReference>
<dbReference type="GO" id="GO:0015116">
    <property type="term" value="F:sulfate transmembrane transporter activity"/>
    <property type="evidence" value="ECO:0007669"/>
    <property type="project" value="EnsemblFungi"/>
</dbReference>
<organism evidence="14 15">
    <name type="scientific">Syncephalastrum racemosum</name>
    <name type="common">Filamentous fungus</name>
    <dbReference type="NCBI Taxonomy" id="13706"/>
    <lineage>
        <taxon>Eukaryota</taxon>
        <taxon>Fungi</taxon>
        <taxon>Fungi incertae sedis</taxon>
        <taxon>Mucoromycota</taxon>
        <taxon>Mucoromycotina</taxon>
        <taxon>Mucoromycetes</taxon>
        <taxon>Mucorales</taxon>
        <taxon>Syncephalastraceae</taxon>
        <taxon>Syncephalastrum</taxon>
    </lineage>
</organism>
<evidence type="ECO:0000256" key="6">
    <source>
        <dbReference type="ARBA" id="ARBA00022792"/>
    </source>
</evidence>
<feature type="transmembrane region" description="Helical" evidence="13">
    <location>
        <begin position="243"/>
        <end position="264"/>
    </location>
</feature>
<dbReference type="InterPro" id="IPR018108">
    <property type="entry name" value="MCP_transmembrane"/>
</dbReference>
<evidence type="ECO:0000256" key="11">
    <source>
        <dbReference type="RuleBase" id="RU000488"/>
    </source>
</evidence>
<evidence type="ECO:0000256" key="8">
    <source>
        <dbReference type="ARBA" id="ARBA00023128"/>
    </source>
</evidence>
<feature type="repeat" description="Solcar" evidence="10">
    <location>
        <begin position="138"/>
        <end position="232"/>
    </location>
</feature>
<dbReference type="OrthoDB" id="6703404at2759"/>
<feature type="transmembrane region" description="Helical" evidence="13">
    <location>
        <begin position="140"/>
        <end position="165"/>
    </location>
</feature>
<evidence type="ECO:0000256" key="13">
    <source>
        <dbReference type="SAM" id="Phobius"/>
    </source>
</evidence>
<dbReference type="PANTHER" id="PTHR45928:SF1">
    <property type="entry name" value="RE38146P"/>
    <property type="match status" value="1"/>
</dbReference>
<evidence type="ECO:0000313" key="15">
    <source>
        <dbReference type="Proteomes" id="UP000242180"/>
    </source>
</evidence>
<keyword evidence="8" id="KW-0496">Mitochondrion</keyword>
<dbReference type="InterPro" id="IPR051508">
    <property type="entry name" value="Mito_Carrier_Antiporter"/>
</dbReference>
<comment type="subcellular location">
    <subcellularLocation>
        <location evidence="1">Mitochondrion inner membrane</location>
        <topology evidence="1">Multi-pass membrane protein</topology>
    </subcellularLocation>
</comment>
<sequence length="339" mass="37136">MATSETMKTGTLPPSTVQPAMTQKQPQSKLKETMVSFVIGGIAACGAVTFTNPWEVVKTRLQLQGELVRAGALSVADKPYHNSFQGLKVVFQNEGLRGIQRGLGVAYIYQVCLNGSRIGLYDPVRDFTIKHLHIQSSQGLLAAGIFAGAFSGISGAMLGSPLYLIKTRQQSYSPVFKGIGYQHEMDSPFRELAKIYRNEGFRGVYRGVEAAMARAGVGSAVQMPTYMMGKELLISRFGMPDTIGTHFGASMFAGLLVCLAMNPFDVISTRMYNQGVDPATGRGLLYSSPIDCFLKSTRTEGIRGLYKGFLAHYLRIGPHTMLMFVFMEQLKGVYAEYLQ</sequence>
<evidence type="ECO:0000256" key="12">
    <source>
        <dbReference type="SAM" id="MobiDB-lite"/>
    </source>
</evidence>
<accession>A0A1X2HMH6</accession>
<dbReference type="STRING" id="13706.A0A1X2HMH6"/>
<dbReference type="GO" id="GO:0005743">
    <property type="term" value="C:mitochondrial inner membrane"/>
    <property type="evidence" value="ECO:0007669"/>
    <property type="project" value="UniProtKB-SubCell"/>
</dbReference>
<dbReference type="PROSITE" id="PS50920">
    <property type="entry name" value="SOLCAR"/>
    <property type="match status" value="3"/>
</dbReference>
<reference evidence="14 15" key="1">
    <citation type="submission" date="2016-07" db="EMBL/GenBank/DDBJ databases">
        <title>Pervasive Adenine N6-methylation of Active Genes in Fungi.</title>
        <authorList>
            <consortium name="DOE Joint Genome Institute"/>
            <person name="Mondo S.J."/>
            <person name="Dannebaum R.O."/>
            <person name="Kuo R.C."/>
            <person name="Labutti K."/>
            <person name="Haridas S."/>
            <person name="Kuo A."/>
            <person name="Salamov A."/>
            <person name="Ahrendt S.R."/>
            <person name="Lipzen A."/>
            <person name="Sullivan W."/>
            <person name="Andreopoulos W.B."/>
            <person name="Clum A."/>
            <person name="Lindquist E."/>
            <person name="Daum C."/>
            <person name="Ramamoorthy G.K."/>
            <person name="Gryganskyi A."/>
            <person name="Culley D."/>
            <person name="Magnuson J.K."/>
            <person name="James T.Y."/>
            <person name="O'Malley M.A."/>
            <person name="Stajich J.E."/>
            <person name="Spatafora J.W."/>
            <person name="Visel A."/>
            <person name="Grigoriev I.V."/>
        </authorList>
    </citation>
    <scope>NUCLEOTIDE SEQUENCE [LARGE SCALE GENOMIC DNA]</scope>
    <source>
        <strain evidence="14 15">NRRL 2496</strain>
    </source>
</reference>
<dbReference type="SUPFAM" id="SSF103506">
    <property type="entry name" value="Mitochondrial carrier"/>
    <property type="match status" value="1"/>
</dbReference>
<dbReference type="InterPro" id="IPR023395">
    <property type="entry name" value="MCP_dom_sf"/>
</dbReference>
<keyword evidence="3 11" id="KW-0813">Transport</keyword>
<dbReference type="Proteomes" id="UP000242180">
    <property type="component" value="Unassembled WGS sequence"/>
</dbReference>
<dbReference type="GO" id="GO:0015131">
    <property type="term" value="F:oxaloacetate transmembrane transporter activity"/>
    <property type="evidence" value="ECO:0007669"/>
    <property type="project" value="EnsemblFungi"/>
</dbReference>
<keyword evidence="5" id="KW-0677">Repeat</keyword>
<dbReference type="InParanoid" id="A0A1X2HMH6"/>
<keyword evidence="9 10" id="KW-0472">Membrane</keyword>
<evidence type="ECO:0000313" key="14">
    <source>
        <dbReference type="EMBL" id="ORZ00529.1"/>
    </source>
</evidence>
<feature type="repeat" description="Solcar" evidence="10">
    <location>
        <begin position="31"/>
        <end position="127"/>
    </location>
</feature>
<dbReference type="GO" id="GO:1901239">
    <property type="term" value="F:malonate(1-) transmembrane transporter activity"/>
    <property type="evidence" value="ECO:0007669"/>
    <property type="project" value="EnsemblFungi"/>
</dbReference>
<evidence type="ECO:0000256" key="7">
    <source>
        <dbReference type="ARBA" id="ARBA00022989"/>
    </source>
</evidence>
<dbReference type="Gene3D" id="1.50.40.10">
    <property type="entry name" value="Mitochondrial carrier domain"/>
    <property type="match status" value="1"/>
</dbReference>
<gene>
    <name evidence="14" type="ORF">BCR43DRAFT_485375</name>
</gene>
<comment type="similarity">
    <text evidence="2 11">Belongs to the mitochondrial carrier (TC 2.A.29) family.</text>
</comment>
<comment type="caution">
    <text evidence="14">The sequence shown here is derived from an EMBL/GenBank/DDBJ whole genome shotgun (WGS) entry which is preliminary data.</text>
</comment>
<evidence type="ECO:0000256" key="1">
    <source>
        <dbReference type="ARBA" id="ARBA00004448"/>
    </source>
</evidence>
<feature type="repeat" description="Solcar" evidence="10">
    <location>
        <begin position="241"/>
        <end position="333"/>
    </location>
</feature>
<feature type="region of interest" description="Disordered" evidence="12">
    <location>
        <begin position="1"/>
        <end position="25"/>
    </location>
</feature>
<evidence type="ECO:0000256" key="5">
    <source>
        <dbReference type="ARBA" id="ARBA00022737"/>
    </source>
</evidence>
<keyword evidence="7 13" id="KW-1133">Transmembrane helix</keyword>
<evidence type="ECO:0000256" key="4">
    <source>
        <dbReference type="ARBA" id="ARBA00022692"/>
    </source>
</evidence>
<dbReference type="FunCoup" id="A0A1X2HMH6">
    <property type="interactions" value="92"/>
</dbReference>
<keyword evidence="6" id="KW-0999">Mitochondrion inner membrane</keyword>
<evidence type="ECO:0000256" key="3">
    <source>
        <dbReference type="ARBA" id="ARBA00022448"/>
    </source>
</evidence>
<dbReference type="EMBL" id="MCGN01000002">
    <property type="protein sequence ID" value="ORZ00529.1"/>
    <property type="molecule type" value="Genomic_DNA"/>
</dbReference>
<protein>
    <submittedName>
        <fullName evidence="14">Mitochondrial carrier domain-containing protein</fullName>
    </submittedName>
</protein>
<name>A0A1X2HMH6_SYNRA</name>
<dbReference type="AlphaFoldDB" id="A0A1X2HMH6"/>